<dbReference type="InterPro" id="IPR022198">
    <property type="entry name" value="DUF3723"/>
</dbReference>
<dbReference type="InterPro" id="IPR055915">
    <property type="entry name" value="DUF7492"/>
</dbReference>
<organism evidence="3">
    <name type="scientific">Pyricularia oryzae (strain Y34)</name>
    <name type="common">Rice blast fungus</name>
    <name type="synonym">Magnaporthe oryzae</name>
    <dbReference type="NCBI Taxonomy" id="1143189"/>
    <lineage>
        <taxon>Eukaryota</taxon>
        <taxon>Fungi</taxon>
        <taxon>Dikarya</taxon>
        <taxon>Ascomycota</taxon>
        <taxon>Pezizomycotina</taxon>
        <taxon>Sordariomycetes</taxon>
        <taxon>Sordariomycetidae</taxon>
        <taxon>Magnaporthales</taxon>
        <taxon>Pyriculariaceae</taxon>
        <taxon>Pyricularia</taxon>
    </lineage>
</organism>
<protein>
    <recommendedName>
        <fullName evidence="2">DUF7492 domain-containing protein</fullName>
    </recommendedName>
</protein>
<gene>
    <name evidence="3" type="ORF">OOU_Y34scaffold00846g8</name>
</gene>
<name>A0AA97PGN3_PYRO3</name>
<proteinExistence type="predicted"/>
<sequence>MRPRARTVSQIKERSFATRRAGLVNKARQLNQKTGAKTAILGTYNGKFFYYDSTSVLSDLGIMDKIRGEKVESPSAEMTSESCSISDTPISQAFDTRNQSDHSATFDSPSLELLADMDFLEKPAESDPAKREPEKPEKPEQPTLEDTHFNFFAMFSNENHSPVADKLPKTQDLDSDVIDWGLDFTRAVAIVKMQPTFTLYMLTSLVICHSWVEQVMRIALNGTLVGPVGYMRGYFGRNDPGFVDHANTYLLPPNGRSKGVILNSDGICSPSQKIGNYSPKYPMLSAAPGDFVALRYQENGHVSLPGNGPPKPENRGTIYVYGTSEPDDNHKLLDIHRKWTAGRDKGRLIATRPFDDGQCYQINNGDISVKRQNHVPLSAFIYDPFVGRGRHPTLVKKLMRVFRRAGCRPHLSENHVQGLVDAKTLSYINSKLQISGEDLLATINTSGSYPSIMLERRILCMDGQQRIAAAEKMFGLEYRWTVRLYSATRGSPQNPNPAFSLSYGADEYCRQACGK</sequence>
<dbReference type="Proteomes" id="UP000011086">
    <property type="component" value="Unassembled WGS sequence"/>
</dbReference>
<reference evidence="3" key="1">
    <citation type="journal article" date="2012" name="PLoS Genet.">
        <title>Comparative analysis of the genomes of two field isolates of the rice blast fungus Magnaporthe oryzae.</title>
        <authorList>
            <person name="Xue M."/>
            <person name="Yang J."/>
            <person name="Li Z."/>
            <person name="Hu S."/>
            <person name="Yao N."/>
            <person name="Dean R.A."/>
            <person name="Zhao W."/>
            <person name="Shen M."/>
            <person name="Zhang H."/>
            <person name="Li C."/>
            <person name="Liu L."/>
            <person name="Cao L."/>
            <person name="Xu X."/>
            <person name="Xing Y."/>
            <person name="Hsiang T."/>
            <person name="Zhang Z."/>
            <person name="Xu J.R."/>
            <person name="Peng Y.L."/>
        </authorList>
    </citation>
    <scope>NUCLEOTIDE SEQUENCE</scope>
    <source>
        <strain evidence="3">Y34</strain>
    </source>
</reference>
<accession>A0AA97PGN3</accession>
<evidence type="ECO:0000256" key="1">
    <source>
        <dbReference type="SAM" id="MobiDB-lite"/>
    </source>
</evidence>
<dbReference type="Pfam" id="PF24320">
    <property type="entry name" value="DUF7492"/>
    <property type="match status" value="1"/>
</dbReference>
<dbReference type="EMBL" id="JH793215">
    <property type="protein sequence ID" value="ELQ33919.1"/>
    <property type="molecule type" value="Genomic_DNA"/>
</dbReference>
<dbReference type="Pfam" id="PF12520">
    <property type="entry name" value="DUF3723"/>
    <property type="match status" value="1"/>
</dbReference>
<evidence type="ECO:0000313" key="3">
    <source>
        <dbReference type="EMBL" id="ELQ33919.1"/>
    </source>
</evidence>
<dbReference type="AlphaFoldDB" id="A0AA97PGN3"/>
<feature type="domain" description="DUF7492" evidence="2">
    <location>
        <begin position="208"/>
        <end position="376"/>
    </location>
</feature>
<feature type="region of interest" description="Disordered" evidence="1">
    <location>
        <begin position="123"/>
        <end position="143"/>
    </location>
</feature>
<evidence type="ECO:0000259" key="2">
    <source>
        <dbReference type="Pfam" id="PF24320"/>
    </source>
</evidence>